<dbReference type="InterPro" id="IPR020449">
    <property type="entry name" value="Tscrpt_reg_AraC-type_HTH"/>
</dbReference>
<reference evidence="5 6" key="1">
    <citation type="submission" date="2018-06" db="EMBL/GenBank/DDBJ databases">
        <title>Paenibacillus imtechensis sp. nov.</title>
        <authorList>
            <person name="Pinnaka A.K."/>
            <person name="Singh H."/>
            <person name="Kaur M."/>
        </authorList>
    </citation>
    <scope>NUCLEOTIDE SEQUENCE [LARGE SCALE GENOMIC DNA]</scope>
    <source>
        <strain evidence="5 6">SMB1</strain>
    </source>
</reference>
<keyword evidence="3" id="KW-0804">Transcription</keyword>
<evidence type="ECO:0000313" key="6">
    <source>
        <dbReference type="Proteomes" id="UP000249522"/>
    </source>
</evidence>
<evidence type="ECO:0000259" key="4">
    <source>
        <dbReference type="PROSITE" id="PS01124"/>
    </source>
</evidence>
<feature type="domain" description="HTH araC/xylS-type" evidence="4">
    <location>
        <begin position="169"/>
        <end position="268"/>
    </location>
</feature>
<dbReference type="OrthoDB" id="2371670at2"/>
<dbReference type="SMART" id="SM00342">
    <property type="entry name" value="HTH_ARAC"/>
    <property type="match status" value="1"/>
</dbReference>
<dbReference type="SUPFAM" id="SSF46689">
    <property type="entry name" value="Homeodomain-like"/>
    <property type="match status" value="2"/>
</dbReference>
<dbReference type="GO" id="GO:0003700">
    <property type="term" value="F:DNA-binding transcription factor activity"/>
    <property type="evidence" value="ECO:0007669"/>
    <property type="project" value="InterPro"/>
</dbReference>
<keyword evidence="1" id="KW-0805">Transcription regulation</keyword>
<dbReference type="PANTHER" id="PTHR43280">
    <property type="entry name" value="ARAC-FAMILY TRANSCRIPTIONAL REGULATOR"/>
    <property type="match status" value="1"/>
</dbReference>
<protein>
    <submittedName>
        <fullName evidence="5">AraC family transcriptional regulator</fullName>
    </submittedName>
</protein>
<proteinExistence type="predicted"/>
<dbReference type="PANTHER" id="PTHR43280:SF2">
    <property type="entry name" value="HTH-TYPE TRANSCRIPTIONAL REGULATOR EXSA"/>
    <property type="match status" value="1"/>
</dbReference>
<dbReference type="PROSITE" id="PS00041">
    <property type="entry name" value="HTH_ARAC_FAMILY_1"/>
    <property type="match status" value="1"/>
</dbReference>
<dbReference type="Gene3D" id="2.60.120.280">
    <property type="entry name" value="Regulatory protein AraC"/>
    <property type="match status" value="1"/>
</dbReference>
<dbReference type="InterPro" id="IPR037923">
    <property type="entry name" value="HTH-like"/>
</dbReference>
<evidence type="ECO:0000313" key="5">
    <source>
        <dbReference type="EMBL" id="PZD95710.1"/>
    </source>
</evidence>
<dbReference type="Gene3D" id="1.10.10.60">
    <property type="entry name" value="Homeodomain-like"/>
    <property type="match status" value="2"/>
</dbReference>
<organism evidence="5 6">
    <name type="scientific">Paenibacillus sambharensis</name>
    <dbReference type="NCBI Taxonomy" id="1803190"/>
    <lineage>
        <taxon>Bacteria</taxon>
        <taxon>Bacillati</taxon>
        <taxon>Bacillota</taxon>
        <taxon>Bacilli</taxon>
        <taxon>Bacillales</taxon>
        <taxon>Paenibacillaceae</taxon>
        <taxon>Paenibacillus</taxon>
    </lineage>
</organism>
<gene>
    <name evidence="5" type="ORF">DNH61_11905</name>
</gene>
<dbReference type="InterPro" id="IPR009057">
    <property type="entry name" value="Homeodomain-like_sf"/>
</dbReference>
<dbReference type="Pfam" id="PF02311">
    <property type="entry name" value="AraC_binding"/>
    <property type="match status" value="1"/>
</dbReference>
<dbReference type="PRINTS" id="PR00032">
    <property type="entry name" value="HTHARAC"/>
</dbReference>
<dbReference type="InterPro" id="IPR018060">
    <property type="entry name" value="HTH_AraC"/>
</dbReference>
<dbReference type="AlphaFoldDB" id="A0A2W1LC80"/>
<comment type="caution">
    <text evidence="5">The sequence shown here is derived from an EMBL/GenBank/DDBJ whole genome shotgun (WGS) entry which is preliminary data.</text>
</comment>
<name>A0A2W1LC80_9BACL</name>
<dbReference type="EMBL" id="QKRB01000044">
    <property type="protein sequence ID" value="PZD95710.1"/>
    <property type="molecule type" value="Genomic_DNA"/>
</dbReference>
<dbReference type="SUPFAM" id="SSF51215">
    <property type="entry name" value="Regulatory protein AraC"/>
    <property type="match status" value="1"/>
</dbReference>
<evidence type="ECO:0000256" key="2">
    <source>
        <dbReference type="ARBA" id="ARBA00023125"/>
    </source>
</evidence>
<dbReference type="InterPro" id="IPR003313">
    <property type="entry name" value="AraC-bd"/>
</dbReference>
<dbReference type="PROSITE" id="PS01124">
    <property type="entry name" value="HTH_ARAC_FAMILY_2"/>
    <property type="match status" value="1"/>
</dbReference>
<dbReference type="Pfam" id="PF12833">
    <property type="entry name" value="HTH_18"/>
    <property type="match status" value="1"/>
</dbReference>
<sequence length="270" mass="31439">MRYQFITVEDSLPLFVESVGYNPQEMDFLRTRGYPYYHWLLTIDGEGKFYFDGQEYSLSKGRGILLKPYTPHSYYTEGKRWSTVYITFGGASAVSILESLKLNSSTMYTDLEDLPFLSIILDMFQKVETDSEFSKLELSSFLFDYLIKLRTYGKANNQLSLSHYYGKVRGIVEWLESVYAEDVTLSDIASTFHMSPQYLNRLFRDTLAVSPYSFLIQLRISKAKEIMVQNPDIPLKTVAILVGFNDLSYFVATFKRREGITPRKYREMYV</sequence>
<accession>A0A2W1LC80</accession>
<evidence type="ECO:0000256" key="1">
    <source>
        <dbReference type="ARBA" id="ARBA00023015"/>
    </source>
</evidence>
<dbReference type="Proteomes" id="UP000249522">
    <property type="component" value="Unassembled WGS sequence"/>
</dbReference>
<dbReference type="InterPro" id="IPR018062">
    <property type="entry name" value="HTH_AraC-typ_CS"/>
</dbReference>
<dbReference type="GO" id="GO:0043565">
    <property type="term" value="F:sequence-specific DNA binding"/>
    <property type="evidence" value="ECO:0007669"/>
    <property type="project" value="InterPro"/>
</dbReference>
<keyword evidence="2" id="KW-0238">DNA-binding</keyword>
<keyword evidence="6" id="KW-1185">Reference proteome</keyword>
<evidence type="ECO:0000256" key="3">
    <source>
        <dbReference type="ARBA" id="ARBA00023163"/>
    </source>
</evidence>